<reference evidence="3" key="2">
    <citation type="journal article" date="2023" name="IMA Fungus">
        <title>Comparative genomic study of the Penicillium genus elucidates a diverse pangenome and 15 lateral gene transfer events.</title>
        <authorList>
            <person name="Petersen C."/>
            <person name="Sorensen T."/>
            <person name="Nielsen M.R."/>
            <person name="Sondergaard T.E."/>
            <person name="Sorensen J.L."/>
            <person name="Fitzpatrick D.A."/>
            <person name="Frisvad J.C."/>
            <person name="Nielsen K.L."/>
        </authorList>
    </citation>
    <scope>NUCLEOTIDE SEQUENCE</scope>
    <source>
        <strain evidence="3">IBT 22155</strain>
    </source>
</reference>
<feature type="region of interest" description="Disordered" evidence="1">
    <location>
        <begin position="359"/>
        <end position="411"/>
    </location>
</feature>
<feature type="region of interest" description="Disordered" evidence="1">
    <location>
        <begin position="122"/>
        <end position="149"/>
    </location>
</feature>
<feature type="region of interest" description="Disordered" evidence="1">
    <location>
        <begin position="465"/>
        <end position="537"/>
    </location>
</feature>
<feature type="transmembrane region" description="Helical" evidence="2">
    <location>
        <begin position="190"/>
        <end position="215"/>
    </location>
</feature>
<organism evidence="3 4">
    <name type="scientific">Penicillium bovifimosum</name>
    <dbReference type="NCBI Taxonomy" id="126998"/>
    <lineage>
        <taxon>Eukaryota</taxon>
        <taxon>Fungi</taxon>
        <taxon>Dikarya</taxon>
        <taxon>Ascomycota</taxon>
        <taxon>Pezizomycotina</taxon>
        <taxon>Eurotiomycetes</taxon>
        <taxon>Eurotiomycetidae</taxon>
        <taxon>Eurotiales</taxon>
        <taxon>Aspergillaceae</taxon>
        <taxon>Penicillium</taxon>
    </lineage>
</organism>
<dbReference type="Gene3D" id="1.20.5.510">
    <property type="entry name" value="Single helix bin"/>
    <property type="match status" value="1"/>
</dbReference>
<dbReference type="EMBL" id="JAPQKL010000006">
    <property type="protein sequence ID" value="KAJ5124433.1"/>
    <property type="molecule type" value="Genomic_DNA"/>
</dbReference>
<dbReference type="AlphaFoldDB" id="A0A9W9KXN3"/>
<reference evidence="3" key="1">
    <citation type="submission" date="2022-11" db="EMBL/GenBank/DDBJ databases">
        <authorList>
            <person name="Petersen C."/>
        </authorList>
    </citation>
    <scope>NUCLEOTIDE SEQUENCE</scope>
    <source>
        <strain evidence="3">IBT 22155</strain>
    </source>
</reference>
<evidence type="ECO:0000313" key="4">
    <source>
        <dbReference type="Proteomes" id="UP001149079"/>
    </source>
</evidence>
<gene>
    <name evidence="3" type="ORF">N7515_008258</name>
</gene>
<keyword evidence="2" id="KW-0472">Membrane</keyword>
<feature type="compositionally biased region" description="Low complexity" evidence="1">
    <location>
        <begin position="527"/>
        <end position="537"/>
    </location>
</feature>
<keyword evidence="2" id="KW-0812">Transmembrane</keyword>
<accession>A0A9W9KXN3</accession>
<evidence type="ECO:0000256" key="2">
    <source>
        <dbReference type="SAM" id="Phobius"/>
    </source>
</evidence>
<keyword evidence="2" id="KW-1133">Transmembrane helix</keyword>
<comment type="caution">
    <text evidence="3">The sequence shown here is derived from an EMBL/GenBank/DDBJ whole genome shotgun (WGS) entry which is preliminary data.</text>
</comment>
<feature type="compositionally biased region" description="Polar residues" evidence="1">
    <location>
        <begin position="371"/>
        <end position="409"/>
    </location>
</feature>
<name>A0A9W9KXN3_9EURO</name>
<feature type="compositionally biased region" description="Low complexity" evidence="1">
    <location>
        <begin position="90"/>
        <end position="109"/>
    </location>
</feature>
<dbReference type="RefSeq" id="XP_056518832.1">
    <property type="nucleotide sequence ID" value="XM_056669002.1"/>
</dbReference>
<dbReference type="OrthoDB" id="5431298at2759"/>
<dbReference type="GeneID" id="81408172"/>
<evidence type="ECO:0000313" key="3">
    <source>
        <dbReference type="EMBL" id="KAJ5124433.1"/>
    </source>
</evidence>
<dbReference type="Proteomes" id="UP001149079">
    <property type="component" value="Unassembled WGS sequence"/>
</dbReference>
<protein>
    <submittedName>
        <fullName evidence="3">Uncharacterized protein</fullName>
    </submittedName>
</protein>
<feature type="compositionally biased region" description="Low complexity" evidence="1">
    <location>
        <begin position="256"/>
        <end position="297"/>
    </location>
</feature>
<proteinExistence type="predicted"/>
<keyword evidence="4" id="KW-1185">Reference proteome</keyword>
<evidence type="ECO:0000256" key="1">
    <source>
        <dbReference type="SAM" id="MobiDB-lite"/>
    </source>
</evidence>
<feature type="region of interest" description="Disordered" evidence="1">
    <location>
        <begin position="238"/>
        <end position="324"/>
    </location>
</feature>
<feature type="compositionally biased region" description="Gly residues" evidence="1">
    <location>
        <begin position="468"/>
        <end position="479"/>
    </location>
</feature>
<sequence>MEPLSPRALNDCPVGKQWYVCTAGDFHGCCSTDPCTSGVCPDFDPDDNGDSSSPLTELTDLVLTKTAPGPMVPDVPPRTTTTSVAALPESTSADTTASASSPIVSSTSSEIAAGSVAPLPLEETPASETSTPTLPVTSEALDVPTSSDTSIVTGATTGATAASSVLAASNGIASPSSTPSDTPSTASSNLGAIIGGVVGGVGALIICAIIVFCCCRRKKKTGKYSSLAWYPSKARKERATASEMKGPISPSDSEANTSSFSPFTNSTRPNTLLSPDLTLSNSSTTNLSTHSSPSKKPLIPPTPPHTNELFASVPPRQGFTPELPDTGFYRVRAELASHAPSELINLPMERRRQQNIIKNRPGPRSWESPALTPNSQTSQSPPLSIGNSTSTAHSRSQSDSTQPNSQSGRVVTAEGVVLGANLDRYSTGLEIGERVREEREAGGRERGPEHVMSFMQYAERPERDGLGIAMGGQNSGGSAGEESVSRVRRRPVERSLQDEIVAVEGEGDVPPAYEAEEGGSGDLKSPSGRMGMSMRGG</sequence>
<feature type="region of interest" description="Disordered" evidence="1">
    <location>
        <begin position="65"/>
        <end position="109"/>
    </location>
</feature>
<feature type="compositionally biased region" description="Low complexity" evidence="1">
    <location>
        <begin position="122"/>
        <end position="135"/>
    </location>
</feature>